<keyword evidence="4 5" id="KW-0175">Coiled coil</keyword>
<dbReference type="SUPFAM" id="SSF54236">
    <property type="entry name" value="Ubiquitin-like"/>
    <property type="match status" value="1"/>
</dbReference>
<keyword evidence="1" id="KW-0813">Transport</keyword>
<organism evidence="7 8">
    <name type="scientific">Rhynchophorus ferrugineus</name>
    <name type="common">Red palm weevil</name>
    <name type="synonym">Curculio ferrugineus</name>
    <dbReference type="NCBI Taxonomy" id="354439"/>
    <lineage>
        <taxon>Eukaryota</taxon>
        <taxon>Metazoa</taxon>
        <taxon>Ecdysozoa</taxon>
        <taxon>Arthropoda</taxon>
        <taxon>Hexapoda</taxon>
        <taxon>Insecta</taxon>
        <taxon>Pterygota</taxon>
        <taxon>Neoptera</taxon>
        <taxon>Endopterygota</taxon>
        <taxon>Coleoptera</taxon>
        <taxon>Polyphaga</taxon>
        <taxon>Cucujiformia</taxon>
        <taxon>Curculionidae</taxon>
        <taxon>Dryophthorinae</taxon>
        <taxon>Rhynchophorus</taxon>
    </lineage>
</organism>
<comment type="caution">
    <text evidence="7">The sequence shown here is derived from an EMBL/GenBank/DDBJ whole genome shotgun (WGS) entry which is preliminary data.</text>
</comment>
<dbReference type="GO" id="GO:0034727">
    <property type="term" value="P:piecemeal microautophagy of the nucleus"/>
    <property type="evidence" value="ECO:0007669"/>
    <property type="project" value="TreeGrafter"/>
</dbReference>
<dbReference type="PANTHER" id="PTHR13222:SF1">
    <property type="entry name" value="RB1-INDUCIBLE COILED-COIL PROTEIN 1"/>
    <property type="match status" value="1"/>
</dbReference>
<feature type="coiled-coil region" evidence="5">
    <location>
        <begin position="924"/>
        <end position="972"/>
    </location>
</feature>
<sequence>MVYIFFVQSGDMTTFDKEISIMQSVEDLKDKIAENIGIPKEQQVLLVSGGESLDSKKNLCSYMAGTDTNPIYLFSTNYDVCNLGILKNLNYCDKDLKQKLIDSMKLPVSLETVTLRTQLAIEYHEVAKKQLEFCETMVHEQHLQQQGWSAVIANLDDIISEFRKRWDLFLKFYDEFMTERKTYYDILAHFQEDKDILMRVPVIDILLEMQREPMDSSKLSEVTNASQENDSKETTLYEWISSDSKNSLEKLHEECLSKLEKFEMNIMPILQKNVCDTLKSAEAPERKEIEGLGKRLFDLEELLSKIKKYVEHQSDMAQAFQQNRNSASQAKDLSILPDLCTTHERQLEYIKKYHQKLMDDRDRVIKAKHELSKSLCVRIGWVQSIENKLWELDSHLVYFHECLQRLRKHIEVFQQVHLAPSTYVNSIVEVVRRRSFSQLFLLWASNLACQQLTIYNEELTRRKEFNAQFEGHFLNALFPGMGDVPPAFATEAPAMFDAKLPDITQEDIEKLKKDLPDFADSLTLPDMEHVTNFFLGKNPLTKESDKEKVDDTKAVEEKLIQAVSDVGLASNLDKNLLKATGSETCLVTAHALQNIRSGCESETDTEEFEKVVQSPLELTFPQEAASGVSPASQMKEKQELFRSIEVRNQVLPPKKPPRSFHRAAQSFDIDPLQRTLSISTNESFTNIKNMSLDSIDELSSIKNFSNTSESYFNSHCIQTTSRDHPNFPTSTSSLHLSEAASLSNLLKSTVTSHYGNSSLMLGRSKSVSPQSPREGIFQDNASPQMGHQPDFVNDEFYIDESLPSSVGTGNSQGSEFVRQLDTANIVVAMLQDNLQISRSEYEKVKAVLMKVDVLARQDMERLRDDLKNLTAYFLAQSEEFSNLHDNLGGSWRSLVDEVAKNEKDIADVLLKEHEAEKESYRYNLLEKDEIIAKLEKEKKVIEERNEELSRELKNLEEKFDEEMSINQKIIDNLDDELKLKDFISQKSIKALSERIGSPYIYNAFGSQATRKLEAIGKWISLPNMHKDESGELLCCLPSHDILTQREHDNELARNYFDQKARYEELMTAKCEQVYERAERDFEIRLQTMTKRIVDEKEKQIDLLRERDRNLNLEVTKLKITLQQLAENQQQPVDMNVRIAIDDLNKEKERLQEEVRKIKAEREHLMTASVSVCEEKLDASTSPPETAMPYDLSRSEISPRQRRLNIDTCRAGDIVLVLWDAKHHNYKILQESKHIYFLHSDSLEVLGLTIVDNNPNKAHCIGEVIDKEYCHARKNGNRYKVPKGTKFFRVKVKPIDVAHHGRSMSASHSTMSTFEPVQEESPNVATDPSKQEQVKIASDRIVVEHPEEIKPASVEKNFAEDSGIVENVEQAMAAVEDIDKLRDDRSVACNAVAQKFKLNFVHRGVTTYFRPRMLGLITYRQLESS</sequence>
<evidence type="ECO:0000313" key="8">
    <source>
        <dbReference type="Proteomes" id="UP000625711"/>
    </source>
</evidence>
<evidence type="ECO:0000259" key="6">
    <source>
        <dbReference type="PROSITE" id="PS50053"/>
    </source>
</evidence>
<dbReference type="GO" id="GO:0061709">
    <property type="term" value="P:reticulophagy"/>
    <property type="evidence" value="ECO:0007669"/>
    <property type="project" value="TreeGrafter"/>
</dbReference>
<gene>
    <name evidence="7" type="ORF">GWI33_017156</name>
</gene>
<evidence type="ECO:0000313" key="7">
    <source>
        <dbReference type="EMBL" id="KAF7269814.1"/>
    </source>
</evidence>
<dbReference type="GO" id="GO:0060090">
    <property type="term" value="F:molecular adaptor activity"/>
    <property type="evidence" value="ECO:0007669"/>
    <property type="project" value="TreeGrafter"/>
</dbReference>
<keyword evidence="8" id="KW-1185">Reference proteome</keyword>
<dbReference type="InterPro" id="IPR045326">
    <property type="entry name" value="ATG17-like_dom"/>
</dbReference>
<evidence type="ECO:0000256" key="5">
    <source>
        <dbReference type="SAM" id="Coils"/>
    </source>
</evidence>
<dbReference type="GO" id="GO:0034045">
    <property type="term" value="C:phagophore assembly site membrane"/>
    <property type="evidence" value="ECO:0007669"/>
    <property type="project" value="TreeGrafter"/>
</dbReference>
<dbReference type="GO" id="GO:0061723">
    <property type="term" value="P:glycophagy"/>
    <property type="evidence" value="ECO:0007669"/>
    <property type="project" value="TreeGrafter"/>
</dbReference>
<proteinExistence type="predicted"/>
<dbReference type="EMBL" id="JAACXV010014179">
    <property type="protein sequence ID" value="KAF7269814.1"/>
    <property type="molecule type" value="Genomic_DNA"/>
</dbReference>
<evidence type="ECO:0000256" key="1">
    <source>
        <dbReference type="ARBA" id="ARBA00022448"/>
    </source>
</evidence>
<dbReference type="InterPro" id="IPR019954">
    <property type="entry name" value="Ubiquitin_CS"/>
</dbReference>
<keyword evidence="2" id="KW-0653">Protein transport</keyword>
<dbReference type="Gene3D" id="3.10.20.90">
    <property type="entry name" value="Phosphatidylinositol 3-kinase Catalytic Subunit, Chain A, domain 1"/>
    <property type="match status" value="1"/>
</dbReference>
<dbReference type="InterPro" id="IPR000626">
    <property type="entry name" value="Ubiquitin-like_dom"/>
</dbReference>
<dbReference type="PANTHER" id="PTHR13222">
    <property type="entry name" value="RB1-INDUCIBLE COILED-COIL"/>
    <property type="match status" value="1"/>
</dbReference>
<evidence type="ECO:0000256" key="2">
    <source>
        <dbReference type="ARBA" id="ARBA00022927"/>
    </source>
</evidence>
<accession>A0A834HX85</accession>
<feature type="coiled-coil region" evidence="5">
    <location>
        <begin position="1093"/>
        <end position="1167"/>
    </location>
</feature>
<protein>
    <recommendedName>
        <fullName evidence="6">Ubiquitin-like domain-containing protein</fullName>
    </recommendedName>
</protein>
<name>A0A834HX85_RHYFE</name>
<evidence type="ECO:0000256" key="4">
    <source>
        <dbReference type="ARBA" id="ARBA00023054"/>
    </source>
</evidence>
<dbReference type="GO" id="GO:1990316">
    <property type="term" value="C:Atg1/ULK1 kinase complex"/>
    <property type="evidence" value="ECO:0007669"/>
    <property type="project" value="TreeGrafter"/>
</dbReference>
<reference evidence="7" key="1">
    <citation type="submission" date="2020-08" db="EMBL/GenBank/DDBJ databases">
        <title>Genome sequencing and assembly of the red palm weevil Rhynchophorus ferrugineus.</title>
        <authorList>
            <person name="Dias G.B."/>
            <person name="Bergman C.M."/>
            <person name="Manee M."/>
        </authorList>
    </citation>
    <scope>NUCLEOTIDE SEQUENCE</scope>
    <source>
        <strain evidence="7">AA-2017</strain>
        <tissue evidence="7">Whole larva</tissue>
    </source>
</reference>
<dbReference type="GO" id="GO:0019901">
    <property type="term" value="F:protein kinase binding"/>
    <property type="evidence" value="ECO:0007669"/>
    <property type="project" value="TreeGrafter"/>
</dbReference>
<dbReference type="CDD" id="cd17060">
    <property type="entry name" value="Ubl_RB1CC1"/>
    <property type="match status" value="1"/>
</dbReference>
<dbReference type="GO" id="GO:0000045">
    <property type="term" value="P:autophagosome assembly"/>
    <property type="evidence" value="ECO:0007669"/>
    <property type="project" value="InterPro"/>
</dbReference>
<dbReference type="InterPro" id="IPR029071">
    <property type="entry name" value="Ubiquitin-like_domsf"/>
</dbReference>
<dbReference type="GO" id="GO:0034517">
    <property type="term" value="P:ribophagy"/>
    <property type="evidence" value="ECO:0007669"/>
    <property type="project" value="TreeGrafter"/>
</dbReference>
<dbReference type="Pfam" id="PF10377">
    <property type="entry name" value="ATG11"/>
    <property type="match status" value="1"/>
</dbReference>
<dbReference type="PROSITE" id="PS00299">
    <property type="entry name" value="UBIQUITIN_1"/>
    <property type="match status" value="1"/>
</dbReference>
<feature type="domain" description="Ubiquitin-like" evidence="6">
    <location>
        <begin position="2"/>
        <end position="62"/>
    </location>
</feature>
<dbReference type="GO" id="GO:0000422">
    <property type="term" value="P:autophagy of mitochondrion"/>
    <property type="evidence" value="ECO:0007669"/>
    <property type="project" value="TreeGrafter"/>
</dbReference>
<dbReference type="Proteomes" id="UP000625711">
    <property type="component" value="Unassembled WGS sequence"/>
</dbReference>
<keyword evidence="3" id="KW-0072">Autophagy</keyword>
<dbReference type="Pfam" id="PF00240">
    <property type="entry name" value="ubiquitin"/>
    <property type="match status" value="1"/>
</dbReference>
<dbReference type="InterPro" id="IPR019460">
    <property type="entry name" value="Atg11_C"/>
</dbReference>
<dbReference type="PROSITE" id="PS50053">
    <property type="entry name" value="UBIQUITIN_2"/>
    <property type="match status" value="1"/>
</dbReference>
<dbReference type="Pfam" id="PF04108">
    <property type="entry name" value="ATG17_like"/>
    <property type="match status" value="1"/>
</dbReference>
<dbReference type="OrthoDB" id="447953at2759"/>
<evidence type="ECO:0000256" key="3">
    <source>
        <dbReference type="ARBA" id="ARBA00023006"/>
    </source>
</evidence>
<dbReference type="GO" id="GO:0015031">
    <property type="term" value="P:protein transport"/>
    <property type="evidence" value="ECO:0007669"/>
    <property type="project" value="UniProtKB-KW"/>
</dbReference>
<dbReference type="InterPro" id="IPR040040">
    <property type="entry name" value="ATG11"/>
</dbReference>